<dbReference type="OMA" id="EIRPGNF"/>
<dbReference type="Gene3D" id="3.20.20.10">
    <property type="entry name" value="Alanine racemase"/>
    <property type="match status" value="1"/>
</dbReference>
<comment type="catalytic activity">
    <reaction evidence="9">
        <text>D-serine = pyruvate + NH4(+)</text>
        <dbReference type="Rhea" id="RHEA:13977"/>
        <dbReference type="ChEBI" id="CHEBI:15361"/>
        <dbReference type="ChEBI" id="CHEBI:28938"/>
        <dbReference type="ChEBI" id="CHEBI:35247"/>
        <dbReference type="EC" id="4.3.1.18"/>
    </reaction>
    <physiologicalReaction direction="left-to-right" evidence="9">
        <dbReference type="Rhea" id="RHEA:13978"/>
    </physiologicalReaction>
</comment>
<reference evidence="16 17" key="1">
    <citation type="journal article" date="2013" name="PLoS Genet.">
        <title>The genome and development-dependent transcriptomes of Pyronema confluens: a window into fungal evolution.</title>
        <authorList>
            <person name="Traeger S."/>
            <person name="Altegoer F."/>
            <person name="Freitag M."/>
            <person name="Gabaldon T."/>
            <person name="Kempken F."/>
            <person name="Kumar A."/>
            <person name="Marcet-Houben M."/>
            <person name="Poggeler S."/>
            <person name="Stajich J.E."/>
            <person name="Nowrousian M."/>
        </authorList>
    </citation>
    <scope>NUCLEOTIDE SEQUENCE [LARGE SCALE GENOMIC DNA]</scope>
    <source>
        <strain evidence="17">CBS 100304</strain>
        <tissue evidence="16">Vegetative mycelium</tissue>
    </source>
</reference>
<evidence type="ECO:0000256" key="4">
    <source>
        <dbReference type="ARBA" id="ARBA00022575"/>
    </source>
</evidence>
<evidence type="ECO:0000256" key="5">
    <source>
        <dbReference type="ARBA" id="ARBA00022723"/>
    </source>
</evidence>
<comment type="function">
    <text evidence="10">Catalyzes the conversion of D-serine to pyruvate and ammonia. May play a role in D-serine detoxification.</text>
</comment>
<evidence type="ECO:0000259" key="15">
    <source>
        <dbReference type="SMART" id="SM01119"/>
    </source>
</evidence>
<evidence type="ECO:0000256" key="12">
    <source>
        <dbReference type="ARBA" id="ARBA00069616"/>
    </source>
</evidence>
<evidence type="ECO:0000256" key="7">
    <source>
        <dbReference type="ARBA" id="ARBA00022898"/>
    </source>
</evidence>
<feature type="domain" description="D-serine dehydratase-like" evidence="15">
    <location>
        <begin position="314"/>
        <end position="431"/>
    </location>
</feature>
<keyword evidence="5" id="KW-0479">Metal-binding</keyword>
<keyword evidence="8" id="KW-0456">Lyase</keyword>
<gene>
    <name evidence="16" type="ORF">PCON_04306</name>
</gene>
<dbReference type="SUPFAM" id="SSF51419">
    <property type="entry name" value="PLP-binding barrel"/>
    <property type="match status" value="1"/>
</dbReference>
<dbReference type="STRING" id="1076935.U4LT14"/>
<dbReference type="GO" id="GO:0036088">
    <property type="term" value="P:D-serine catabolic process"/>
    <property type="evidence" value="ECO:0007669"/>
    <property type="project" value="TreeGrafter"/>
</dbReference>
<dbReference type="PANTHER" id="PTHR28004:SF2">
    <property type="entry name" value="D-SERINE DEHYDRATASE"/>
    <property type="match status" value="1"/>
</dbReference>
<comment type="cofactor">
    <cofactor evidence="1">
        <name>pyridoxal 5'-phosphate</name>
        <dbReference type="ChEBI" id="CHEBI:597326"/>
    </cofactor>
</comment>
<dbReference type="InterPro" id="IPR026956">
    <property type="entry name" value="D-ser_dehydrat-like_dom"/>
</dbReference>
<evidence type="ECO:0000313" key="16">
    <source>
        <dbReference type="EMBL" id="CCX34789.1"/>
    </source>
</evidence>
<organism evidence="16 17">
    <name type="scientific">Pyronema omphalodes (strain CBS 100304)</name>
    <name type="common">Pyronema confluens</name>
    <dbReference type="NCBI Taxonomy" id="1076935"/>
    <lineage>
        <taxon>Eukaryota</taxon>
        <taxon>Fungi</taxon>
        <taxon>Dikarya</taxon>
        <taxon>Ascomycota</taxon>
        <taxon>Pezizomycotina</taxon>
        <taxon>Pezizomycetes</taxon>
        <taxon>Pezizales</taxon>
        <taxon>Pyronemataceae</taxon>
        <taxon>Pyronema</taxon>
    </lineage>
</organism>
<evidence type="ECO:0000256" key="3">
    <source>
        <dbReference type="ARBA" id="ARBA00005323"/>
    </source>
</evidence>
<keyword evidence="17" id="KW-1185">Reference proteome</keyword>
<feature type="compositionally biased region" description="Low complexity" evidence="14">
    <location>
        <begin position="282"/>
        <end position="297"/>
    </location>
</feature>
<dbReference type="OrthoDB" id="20198at2759"/>
<dbReference type="AlphaFoldDB" id="U4LT14"/>
<dbReference type="InterPro" id="IPR051466">
    <property type="entry name" value="D-amino_acid_metab_enzyme"/>
</dbReference>
<dbReference type="Pfam" id="PF14031">
    <property type="entry name" value="D-ser_dehydrat"/>
    <property type="match status" value="1"/>
</dbReference>
<protein>
    <recommendedName>
        <fullName evidence="12">D-serine dehydratase</fullName>
        <ecNumber evidence="11">4.3.1.18</ecNumber>
    </recommendedName>
    <alternativeName>
        <fullName evidence="13">D-serine deaminase</fullName>
    </alternativeName>
</protein>
<dbReference type="InterPro" id="IPR029066">
    <property type="entry name" value="PLP-binding_barrel"/>
</dbReference>
<dbReference type="Pfam" id="PF01168">
    <property type="entry name" value="Ala_racemase_N"/>
    <property type="match status" value="1"/>
</dbReference>
<feature type="region of interest" description="Disordered" evidence="14">
    <location>
        <begin position="282"/>
        <end position="303"/>
    </location>
</feature>
<dbReference type="InterPro" id="IPR001608">
    <property type="entry name" value="Ala_racemase_N"/>
</dbReference>
<dbReference type="EMBL" id="HF936631">
    <property type="protein sequence ID" value="CCX34789.1"/>
    <property type="molecule type" value="Genomic_DNA"/>
</dbReference>
<accession>U4LT14</accession>
<evidence type="ECO:0000256" key="11">
    <source>
        <dbReference type="ARBA" id="ARBA00066349"/>
    </source>
</evidence>
<dbReference type="PANTHER" id="PTHR28004">
    <property type="entry name" value="ZGC:162816-RELATED"/>
    <property type="match status" value="1"/>
</dbReference>
<evidence type="ECO:0000256" key="8">
    <source>
        <dbReference type="ARBA" id="ARBA00023239"/>
    </source>
</evidence>
<proteinExistence type="inferred from homology"/>
<keyword evidence="7" id="KW-0663">Pyridoxal phosphate</keyword>
<evidence type="ECO:0000256" key="6">
    <source>
        <dbReference type="ARBA" id="ARBA00022833"/>
    </source>
</evidence>
<dbReference type="GO" id="GO:0009636">
    <property type="term" value="P:response to toxic substance"/>
    <property type="evidence" value="ECO:0007669"/>
    <property type="project" value="UniProtKB-KW"/>
</dbReference>
<dbReference type="GO" id="GO:0008721">
    <property type="term" value="F:D-serine ammonia-lyase activity"/>
    <property type="evidence" value="ECO:0007669"/>
    <property type="project" value="UniProtKB-EC"/>
</dbReference>
<name>U4LT14_PYROM</name>
<dbReference type="EC" id="4.3.1.18" evidence="11"/>
<evidence type="ECO:0000256" key="14">
    <source>
        <dbReference type="SAM" id="MobiDB-lite"/>
    </source>
</evidence>
<dbReference type="GO" id="GO:0046872">
    <property type="term" value="F:metal ion binding"/>
    <property type="evidence" value="ECO:0007669"/>
    <property type="project" value="UniProtKB-KW"/>
</dbReference>
<comment type="similarity">
    <text evidence="3">Belongs to the DSD1 family.</text>
</comment>
<evidence type="ECO:0000256" key="9">
    <source>
        <dbReference type="ARBA" id="ARBA00051198"/>
    </source>
</evidence>
<comment type="cofactor">
    <cofactor evidence="2">
        <name>Zn(2+)</name>
        <dbReference type="ChEBI" id="CHEBI:29105"/>
    </cofactor>
</comment>
<dbReference type="InterPro" id="IPR042208">
    <property type="entry name" value="D-ser_dehydrat-like_sf"/>
</dbReference>
<dbReference type="Gene3D" id="2.40.37.20">
    <property type="entry name" value="D-serine dehydratase-like domain"/>
    <property type="match status" value="1"/>
</dbReference>
<evidence type="ECO:0000313" key="17">
    <source>
        <dbReference type="Proteomes" id="UP000018144"/>
    </source>
</evidence>
<keyword evidence="4" id="KW-0216">Detoxification</keyword>
<keyword evidence="6" id="KW-0862">Zinc</keyword>
<dbReference type="Proteomes" id="UP000018144">
    <property type="component" value="Unassembled WGS sequence"/>
</dbReference>
<evidence type="ECO:0000256" key="10">
    <source>
        <dbReference type="ARBA" id="ARBA00055764"/>
    </source>
</evidence>
<evidence type="ECO:0000256" key="2">
    <source>
        <dbReference type="ARBA" id="ARBA00001947"/>
    </source>
</evidence>
<sequence length="445" mass="48216">MNVLYPTPTTSDLSDHLGLPISALPTPACILDLPTIRHNCRRLPLLAASLGVQFRPHTKTHKTLSLTRLQLDGLGHGNVIVSTVAEAEAMEPLVEEGVVSGILYGFPLPPSARERLLQLRERHPELDVTVLVDHVDQLPKDGKGWAVFVKLDDGYQRAGVKAESPELLVLLKRIKETGAELRGFYSHAGHSYGAKTAGEAVEFLAAELETVVKGMGMLGGLSVSEGDGAFKAKGLVLSVGATPTALAAEGMRERIKNIQERGWIVELHAGVYTTMDLQQLTTRPESVTSESSESASDTKAESMTVRALDEGDIAITVLAEVASVYPDRGEALLAIGSTGLGREPGRIPGWGVVTGWRESEPVAEPSVSSRWDGKQKSGWIVGRISQEHAVLTKDPAFRGGPMELKVGQKVRIWPQHACIAGNCYGWYYVVEEGRVVDIWIRCRGW</sequence>
<evidence type="ECO:0000256" key="13">
    <source>
        <dbReference type="ARBA" id="ARBA00075219"/>
    </source>
</evidence>
<dbReference type="FunFam" id="3.20.20.10:FF:000016">
    <property type="entry name" value="D-serine dehydratase"/>
    <property type="match status" value="1"/>
</dbReference>
<dbReference type="eggNOG" id="ENOG502QWI8">
    <property type="taxonomic scope" value="Eukaryota"/>
</dbReference>
<dbReference type="SMART" id="SM01119">
    <property type="entry name" value="D-ser_dehydrat"/>
    <property type="match status" value="1"/>
</dbReference>
<evidence type="ECO:0000256" key="1">
    <source>
        <dbReference type="ARBA" id="ARBA00001933"/>
    </source>
</evidence>